<feature type="transmembrane region" description="Helical" evidence="7">
    <location>
        <begin position="138"/>
        <end position="160"/>
    </location>
</feature>
<evidence type="ECO:0000256" key="3">
    <source>
        <dbReference type="ARBA" id="ARBA00022475"/>
    </source>
</evidence>
<evidence type="ECO:0000313" key="9">
    <source>
        <dbReference type="EMBL" id="GAA2120541.1"/>
    </source>
</evidence>
<feature type="transmembrane region" description="Helical" evidence="7">
    <location>
        <begin position="245"/>
        <end position="267"/>
    </location>
</feature>
<keyword evidence="6 7" id="KW-0472">Membrane</keyword>
<feature type="transmembrane region" description="Helical" evidence="7">
    <location>
        <begin position="304"/>
        <end position="326"/>
    </location>
</feature>
<evidence type="ECO:0000256" key="2">
    <source>
        <dbReference type="ARBA" id="ARBA00022448"/>
    </source>
</evidence>
<protein>
    <submittedName>
        <fullName evidence="9">MFS transporter</fullName>
    </submittedName>
</protein>
<evidence type="ECO:0000313" key="10">
    <source>
        <dbReference type="Proteomes" id="UP001500575"/>
    </source>
</evidence>
<organism evidence="9 10">
    <name type="scientific">Nocardioides bigeumensis</name>
    <dbReference type="NCBI Taxonomy" id="433657"/>
    <lineage>
        <taxon>Bacteria</taxon>
        <taxon>Bacillati</taxon>
        <taxon>Actinomycetota</taxon>
        <taxon>Actinomycetes</taxon>
        <taxon>Propionibacteriales</taxon>
        <taxon>Nocardioidaceae</taxon>
        <taxon>Nocardioides</taxon>
    </lineage>
</organism>
<dbReference type="InterPro" id="IPR050171">
    <property type="entry name" value="MFS_Transporters"/>
</dbReference>
<evidence type="ECO:0000256" key="4">
    <source>
        <dbReference type="ARBA" id="ARBA00022692"/>
    </source>
</evidence>
<dbReference type="InterPro" id="IPR011701">
    <property type="entry name" value="MFS"/>
</dbReference>
<evidence type="ECO:0000259" key="8">
    <source>
        <dbReference type="PROSITE" id="PS50850"/>
    </source>
</evidence>
<feature type="transmembrane region" description="Helical" evidence="7">
    <location>
        <begin position="166"/>
        <end position="189"/>
    </location>
</feature>
<feature type="transmembrane region" description="Helical" evidence="7">
    <location>
        <begin position="201"/>
        <end position="225"/>
    </location>
</feature>
<dbReference type="InterPro" id="IPR020846">
    <property type="entry name" value="MFS_dom"/>
</dbReference>
<gene>
    <name evidence="9" type="ORF">GCM10009843_14050</name>
</gene>
<accession>A0ABN2Y5E0</accession>
<dbReference type="EMBL" id="BAAAQQ010000006">
    <property type="protein sequence ID" value="GAA2120541.1"/>
    <property type="molecule type" value="Genomic_DNA"/>
</dbReference>
<dbReference type="Proteomes" id="UP001500575">
    <property type="component" value="Unassembled WGS sequence"/>
</dbReference>
<feature type="transmembrane region" description="Helical" evidence="7">
    <location>
        <begin position="363"/>
        <end position="387"/>
    </location>
</feature>
<evidence type="ECO:0000256" key="6">
    <source>
        <dbReference type="ARBA" id="ARBA00023136"/>
    </source>
</evidence>
<comment type="caution">
    <text evidence="9">The sequence shown here is derived from an EMBL/GenBank/DDBJ whole genome shotgun (WGS) entry which is preliminary data.</text>
</comment>
<dbReference type="InterPro" id="IPR036259">
    <property type="entry name" value="MFS_trans_sf"/>
</dbReference>
<proteinExistence type="predicted"/>
<dbReference type="RefSeq" id="WP_344302965.1">
    <property type="nucleotide sequence ID" value="NZ_BAAAQQ010000006.1"/>
</dbReference>
<evidence type="ECO:0000256" key="5">
    <source>
        <dbReference type="ARBA" id="ARBA00022989"/>
    </source>
</evidence>
<evidence type="ECO:0000256" key="1">
    <source>
        <dbReference type="ARBA" id="ARBA00004651"/>
    </source>
</evidence>
<comment type="subcellular location">
    <subcellularLocation>
        <location evidence="1">Cell membrane</location>
        <topology evidence="1">Multi-pass membrane protein</topology>
    </subcellularLocation>
</comment>
<dbReference type="PROSITE" id="PS50850">
    <property type="entry name" value="MFS"/>
    <property type="match status" value="1"/>
</dbReference>
<keyword evidence="4 7" id="KW-0812">Transmembrane</keyword>
<keyword evidence="10" id="KW-1185">Reference proteome</keyword>
<dbReference type="Gene3D" id="1.20.1250.20">
    <property type="entry name" value="MFS general substrate transporter like domains"/>
    <property type="match status" value="2"/>
</dbReference>
<feature type="transmembrane region" description="Helical" evidence="7">
    <location>
        <begin position="48"/>
        <end position="71"/>
    </location>
</feature>
<dbReference type="PANTHER" id="PTHR23517">
    <property type="entry name" value="RESISTANCE PROTEIN MDTM, PUTATIVE-RELATED-RELATED"/>
    <property type="match status" value="1"/>
</dbReference>
<feature type="transmembrane region" description="Helical" evidence="7">
    <location>
        <begin position="279"/>
        <end position="298"/>
    </location>
</feature>
<keyword evidence="5 7" id="KW-1133">Transmembrane helix</keyword>
<feature type="domain" description="Major facilitator superfamily (MFS) profile" evidence="8">
    <location>
        <begin position="1"/>
        <end position="385"/>
    </location>
</feature>
<dbReference type="CDD" id="cd17325">
    <property type="entry name" value="MFS_MdtG_SLC18_like"/>
    <property type="match status" value="1"/>
</dbReference>
<evidence type="ECO:0000256" key="7">
    <source>
        <dbReference type="SAM" id="Phobius"/>
    </source>
</evidence>
<keyword evidence="2" id="KW-0813">Transport</keyword>
<reference evidence="9 10" key="1">
    <citation type="journal article" date="2019" name="Int. J. Syst. Evol. Microbiol.">
        <title>The Global Catalogue of Microorganisms (GCM) 10K type strain sequencing project: providing services to taxonomists for standard genome sequencing and annotation.</title>
        <authorList>
            <consortium name="The Broad Institute Genomics Platform"/>
            <consortium name="The Broad Institute Genome Sequencing Center for Infectious Disease"/>
            <person name="Wu L."/>
            <person name="Ma J."/>
        </authorList>
    </citation>
    <scope>NUCLEOTIDE SEQUENCE [LARGE SCALE GENOMIC DNA]</scope>
    <source>
        <strain evidence="9 10">JCM 16021</strain>
    </source>
</reference>
<dbReference type="SUPFAM" id="SSF103473">
    <property type="entry name" value="MFS general substrate transporter"/>
    <property type="match status" value="1"/>
</dbReference>
<keyword evidence="3" id="KW-1003">Cell membrane</keyword>
<feature type="transmembrane region" description="Helical" evidence="7">
    <location>
        <begin position="91"/>
        <end position="118"/>
    </location>
</feature>
<feature type="transmembrane region" description="Helical" evidence="7">
    <location>
        <begin position="338"/>
        <end position="357"/>
    </location>
</feature>
<sequence length="404" mass="40849">MTDSPDFRLREIALPAYGPTILSSLGYGAAMPMVALQARALGAGVGTAALVVALFGLGQLVTSLPAGAVVARLGERRALATAAVVEATAMVGAALATSVVVFGAAVAVGGSAWSVFLISRQGYMIDAVPQAYRARAMAALGGATRVGVFLGPLMGAALIGPFGISAVFLLAAVCALLGGVVALAVPDLGVEDRAIQREEGFASVASVVVAHRHVLLTLGFSVVILGASRSVRNGLIPLWADHIGIAPTTTSLVFALAAAVDILMFYPGGWLMDRHGRRLVAVPIVVGVAIACLALPWVSGVTGLAAVMILIAFANGLGSGIVMTMGADSAPVVGRAQFLGAWRLCGDIGVSGGPLFVSALSLVAPLAAVCVVVGLFGLAGAGWVACWTGRLDERLRRYDVTASE</sequence>
<dbReference type="Pfam" id="PF07690">
    <property type="entry name" value="MFS_1"/>
    <property type="match status" value="1"/>
</dbReference>
<name>A0ABN2Y5E0_9ACTN</name>